<dbReference type="AlphaFoldDB" id="A0A0C3Q0R8"/>
<feature type="domain" description="Rad21/Rec8-like protein C-terminal eukaryotic" evidence="1">
    <location>
        <begin position="13"/>
        <end position="49"/>
    </location>
</feature>
<proteinExistence type="predicted"/>
<gene>
    <name evidence="2" type="ORF">M407DRAFT_247182</name>
</gene>
<evidence type="ECO:0000313" key="2">
    <source>
        <dbReference type="EMBL" id="KIO15624.1"/>
    </source>
</evidence>
<dbReference type="OrthoDB" id="10071381at2759"/>
<evidence type="ECO:0000313" key="3">
    <source>
        <dbReference type="Proteomes" id="UP000054248"/>
    </source>
</evidence>
<accession>A0A0C3Q0R8</accession>
<keyword evidence="3" id="KW-1185">Reference proteome</keyword>
<dbReference type="Pfam" id="PF04824">
    <property type="entry name" value="Rad21_Rec8"/>
    <property type="match status" value="1"/>
</dbReference>
<dbReference type="Proteomes" id="UP000054248">
    <property type="component" value="Unassembled WGS sequence"/>
</dbReference>
<dbReference type="InterPro" id="IPR036390">
    <property type="entry name" value="WH_DNA-bd_sf"/>
</dbReference>
<name>A0A0C3Q0R8_9AGAM</name>
<reference evidence="2 3" key="1">
    <citation type="submission" date="2014-04" db="EMBL/GenBank/DDBJ databases">
        <authorList>
            <consortium name="DOE Joint Genome Institute"/>
            <person name="Kuo A."/>
            <person name="Girlanda M."/>
            <person name="Perotto S."/>
            <person name="Kohler A."/>
            <person name="Nagy L.G."/>
            <person name="Floudas D."/>
            <person name="Copeland A."/>
            <person name="Barry K.W."/>
            <person name="Cichocki N."/>
            <person name="Veneault-Fourrey C."/>
            <person name="LaButti K."/>
            <person name="Lindquist E.A."/>
            <person name="Lipzen A."/>
            <person name="Lundell T."/>
            <person name="Morin E."/>
            <person name="Murat C."/>
            <person name="Sun H."/>
            <person name="Tunlid A."/>
            <person name="Henrissat B."/>
            <person name="Grigoriev I.V."/>
            <person name="Hibbett D.S."/>
            <person name="Martin F."/>
            <person name="Nordberg H.P."/>
            <person name="Cantor M.N."/>
            <person name="Hua S.X."/>
        </authorList>
    </citation>
    <scope>NUCLEOTIDE SEQUENCE [LARGE SCALE GENOMIC DNA]</scope>
    <source>
        <strain evidence="2 3">MUT 4182</strain>
    </source>
</reference>
<protein>
    <recommendedName>
        <fullName evidence="1">Rad21/Rec8-like protein C-terminal eukaryotic domain-containing protein</fullName>
    </recommendedName>
</protein>
<dbReference type="EMBL" id="KN823916">
    <property type="protein sequence ID" value="KIO15624.1"/>
    <property type="molecule type" value="Genomic_DNA"/>
</dbReference>
<dbReference type="InterPro" id="IPR006909">
    <property type="entry name" value="Rad21/Rec8_C_eu"/>
</dbReference>
<organism evidence="2 3">
    <name type="scientific">Tulasnella calospora MUT 4182</name>
    <dbReference type="NCBI Taxonomy" id="1051891"/>
    <lineage>
        <taxon>Eukaryota</taxon>
        <taxon>Fungi</taxon>
        <taxon>Dikarya</taxon>
        <taxon>Basidiomycota</taxon>
        <taxon>Agaricomycotina</taxon>
        <taxon>Agaricomycetes</taxon>
        <taxon>Cantharellales</taxon>
        <taxon>Tulasnellaceae</taxon>
        <taxon>Tulasnella</taxon>
    </lineage>
</organism>
<dbReference type="SUPFAM" id="SSF46785">
    <property type="entry name" value="Winged helix' DNA-binding domain"/>
    <property type="match status" value="1"/>
</dbReference>
<dbReference type="HOGENOM" id="CLU_209330_0_0_1"/>
<sequence length="51" mass="5787">MSIYFDEYLAPGTSDRRVAAMGFYHVLDLTTKHRIRADQPNAYGPITLTVL</sequence>
<reference evidence="3" key="2">
    <citation type="submission" date="2015-01" db="EMBL/GenBank/DDBJ databases">
        <title>Evolutionary Origins and Diversification of the Mycorrhizal Mutualists.</title>
        <authorList>
            <consortium name="DOE Joint Genome Institute"/>
            <consortium name="Mycorrhizal Genomics Consortium"/>
            <person name="Kohler A."/>
            <person name="Kuo A."/>
            <person name="Nagy L.G."/>
            <person name="Floudas D."/>
            <person name="Copeland A."/>
            <person name="Barry K.W."/>
            <person name="Cichocki N."/>
            <person name="Veneault-Fourrey C."/>
            <person name="LaButti K."/>
            <person name="Lindquist E.A."/>
            <person name="Lipzen A."/>
            <person name="Lundell T."/>
            <person name="Morin E."/>
            <person name="Murat C."/>
            <person name="Riley R."/>
            <person name="Ohm R."/>
            <person name="Sun H."/>
            <person name="Tunlid A."/>
            <person name="Henrissat B."/>
            <person name="Grigoriev I.V."/>
            <person name="Hibbett D.S."/>
            <person name="Martin F."/>
        </authorList>
    </citation>
    <scope>NUCLEOTIDE SEQUENCE [LARGE SCALE GENOMIC DNA]</scope>
    <source>
        <strain evidence="3">MUT 4182</strain>
    </source>
</reference>
<evidence type="ECO:0000259" key="1">
    <source>
        <dbReference type="Pfam" id="PF04824"/>
    </source>
</evidence>